<accession>A0A0R3PVL2</accession>
<proteinExistence type="predicted"/>
<dbReference type="EMBL" id="UYYA01004404">
    <property type="protein sequence ID" value="VDM61664.1"/>
    <property type="molecule type" value="Genomic_DNA"/>
</dbReference>
<evidence type="ECO:0000313" key="2">
    <source>
        <dbReference type="Proteomes" id="UP000267027"/>
    </source>
</evidence>
<dbReference type="OrthoDB" id="5894480at2759"/>
<dbReference type="AlphaFoldDB" id="A0A0R3PVL2"/>
<gene>
    <name evidence="1" type="ORF">ACOC_LOCUS10079</name>
</gene>
<dbReference type="Proteomes" id="UP000267027">
    <property type="component" value="Unassembled WGS sequence"/>
</dbReference>
<evidence type="ECO:0000313" key="3">
    <source>
        <dbReference type="WBParaSite" id="ACOC_0001007801-mRNA-1"/>
    </source>
</evidence>
<reference evidence="1 2" key="2">
    <citation type="submission" date="2018-11" db="EMBL/GenBank/DDBJ databases">
        <authorList>
            <consortium name="Pathogen Informatics"/>
        </authorList>
    </citation>
    <scope>NUCLEOTIDE SEQUENCE [LARGE SCALE GENOMIC DNA]</scope>
    <source>
        <strain evidence="1 2">Costa Rica</strain>
    </source>
</reference>
<evidence type="ECO:0000313" key="1">
    <source>
        <dbReference type="EMBL" id="VDM61664.1"/>
    </source>
</evidence>
<name>A0A0R3PVL2_ANGCS</name>
<dbReference type="WBParaSite" id="ACOC_0001007801-mRNA-1">
    <property type="protein sequence ID" value="ACOC_0001007801-mRNA-1"/>
    <property type="gene ID" value="ACOC_0001007801"/>
</dbReference>
<reference evidence="3" key="1">
    <citation type="submission" date="2017-02" db="UniProtKB">
        <authorList>
            <consortium name="WormBaseParasite"/>
        </authorList>
    </citation>
    <scope>IDENTIFICATION</scope>
</reference>
<protein>
    <submittedName>
        <fullName evidence="3">FBD domain-containing protein</fullName>
    </submittedName>
</protein>
<keyword evidence="2" id="KW-1185">Reference proteome</keyword>
<sequence>MGLLELRIAMEGLYRHEKLRQMLNLLVPFKLVDPNVTFFKRSPGSNLIAEISNIEECVVFSEELPRVHSKHFDFVFVTA</sequence>
<organism evidence="3">
    <name type="scientific">Angiostrongylus costaricensis</name>
    <name type="common">Nematode worm</name>
    <dbReference type="NCBI Taxonomy" id="334426"/>
    <lineage>
        <taxon>Eukaryota</taxon>
        <taxon>Metazoa</taxon>
        <taxon>Ecdysozoa</taxon>
        <taxon>Nematoda</taxon>
        <taxon>Chromadorea</taxon>
        <taxon>Rhabditida</taxon>
        <taxon>Rhabditina</taxon>
        <taxon>Rhabditomorpha</taxon>
        <taxon>Strongyloidea</taxon>
        <taxon>Metastrongylidae</taxon>
        <taxon>Angiostrongylus</taxon>
    </lineage>
</organism>